<protein>
    <submittedName>
        <fullName evidence="1">Uncharacterized protein</fullName>
    </submittedName>
</protein>
<dbReference type="EMBL" id="RSCJ01000023">
    <property type="protein sequence ID" value="RUR75735.1"/>
    <property type="molecule type" value="Genomic_DNA"/>
</dbReference>
<dbReference type="RefSeq" id="WP_016878997.1">
    <property type="nucleotide sequence ID" value="NZ_AJLN01000125.1"/>
</dbReference>
<name>A0A433N3D4_CHLFR</name>
<accession>A0A433N3D4</accession>
<gene>
    <name evidence="1" type="ORF">PCC6912_46320</name>
</gene>
<sequence>MTSFESNSSNTCEADGIQMEISEPNLIVLPIPDQRNTNTCLQIVTGITNNTPTYFPFFYEILTLELLSTNGQVLHPQKRISRQITPSLYDRIAIPSQKTLLCYLIAYFSWQNGLCQIQWNISTHFQISSNPVHTWFFDTFQLGTYQIRFIYNSPSGEFTVLDVSTGDEFRLECSLVKPLITQPVNIRFLEPMESNKNAVEVDGISFETVVPEQIWTISHSQLSDASSSVQIGIRITNNTSISQRFCSFTTLIPELMGANGLILGQNLGAGSTGWIGARESDYHLVEPGKSVTFFVSAHIERQTDGLLSLIVRGTGRGYWSFNSLELGSYQVRLTYRSLTNPLDIGSFEDFWRGMVHTPFVEFCLVQP</sequence>
<comment type="caution">
    <text evidence="1">The sequence shown here is derived from an EMBL/GenBank/DDBJ whole genome shotgun (WGS) entry which is preliminary data.</text>
</comment>
<evidence type="ECO:0000313" key="2">
    <source>
        <dbReference type="Proteomes" id="UP000268857"/>
    </source>
</evidence>
<organism evidence="1 2">
    <name type="scientific">Chlorogloeopsis fritschii PCC 6912</name>
    <dbReference type="NCBI Taxonomy" id="211165"/>
    <lineage>
        <taxon>Bacteria</taxon>
        <taxon>Bacillati</taxon>
        <taxon>Cyanobacteriota</taxon>
        <taxon>Cyanophyceae</taxon>
        <taxon>Nostocales</taxon>
        <taxon>Chlorogloeopsidaceae</taxon>
        <taxon>Chlorogloeopsis</taxon>
    </lineage>
</organism>
<dbReference type="Proteomes" id="UP000268857">
    <property type="component" value="Unassembled WGS sequence"/>
</dbReference>
<keyword evidence="2" id="KW-1185">Reference proteome</keyword>
<dbReference type="OrthoDB" id="459685at2"/>
<evidence type="ECO:0000313" key="1">
    <source>
        <dbReference type="EMBL" id="RUR75735.1"/>
    </source>
</evidence>
<dbReference type="AlphaFoldDB" id="A0A433N3D4"/>
<reference evidence="1 2" key="1">
    <citation type="journal article" date="2019" name="Genome Biol. Evol.">
        <title>Day and night: Metabolic profiles and evolutionary relationships of six axenic non-marine cyanobacteria.</title>
        <authorList>
            <person name="Will S.E."/>
            <person name="Henke P."/>
            <person name="Boedeker C."/>
            <person name="Huang S."/>
            <person name="Brinkmann H."/>
            <person name="Rohde M."/>
            <person name="Jarek M."/>
            <person name="Friedl T."/>
            <person name="Seufert S."/>
            <person name="Schumacher M."/>
            <person name="Overmann J."/>
            <person name="Neumann-Schaal M."/>
            <person name="Petersen J."/>
        </authorList>
    </citation>
    <scope>NUCLEOTIDE SEQUENCE [LARGE SCALE GENOMIC DNA]</scope>
    <source>
        <strain evidence="1 2">PCC 6912</strain>
    </source>
</reference>
<proteinExistence type="predicted"/>